<feature type="transmembrane region" description="Helical" evidence="4">
    <location>
        <begin position="841"/>
        <end position="858"/>
    </location>
</feature>
<reference evidence="8" key="1">
    <citation type="submission" date="2022-01" db="EMBL/GenBank/DDBJ databases">
        <title>Paenibacillus spongiae sp. nov., isolated from marine sponge.</title>
        <authorList>
            <person name="Li Z."/>
            <person name="Zhang M."/>
        </authorList>
    </citation>
    <scope>NUCLEOTIDE SEQUENCE</scope>
    <source>
        <strain evidence="8">PHS-Z3</strain>
    </source>
</reference>
<dbReference type="Gene3D" id="2.60.420.10">
    <property type="entry name" value="Maltose phosphorylase, domain 3"/>
    <property type="match status" value="1"/>
</dbReference>
<keyword evidence="4" id="KW-1133">Transmembrane helix</keyword>
<gene>
    <name evidence="8" type="ORF">L1F29_12990</name>
</gene>
<feature type="domain" description="Glycosyl hydrolase 94 catalytic" evidence="7">
    <location>
        <begin position="2273"/>
        <end position="2695"/>
    </location>
</feature>
<feature type="transmembrane region" description="Helical" evidence="4">
    <location>
        <begin position="870"/>
        <end position="892"/>
    </location>
</feature>
<dbReference type="InterPro" id="IPR037820">
    <property type="entry name" value="GH94N_NdvB"/>
</dbReference>
<keyword evidence="3" id="KW-0175">Coiled coil</keyword>
<evidence type="ECO:0000259" key="6">
    <source>
        <dbReference type="Pfam" id="PF10091"/>
    </source>
</evidence>
<dbReference type="SUPFAM" id="SSF48208">
    <property type="entry name" value="Six-hairpin glycosidases"/>
    <property type="match status" value="1"/>
</dbReference>
<feature type="transmembrane region" description="Helical" evidence="4">
    <location>
        <begin position="435"/>
        <end position="461"/>
    </location>
</feature>
<evidence type="ECO:0000256" key="3">
    <source>
        <dbReference type="SAM" id="Coils"/>
    </source>
</evidence>
<dbReference type="Pfam" id="PF17167">
    <property type="entry name" value="Glyco_hydro_94"/>
    <property type="match status" value="1"/>
</dbReference>
<dbReference type="Gene3D" id="1.50.10.140">
    <property type="match status" value="1"/>
</dbReference>
<dbReference type="Pfam" id="PF06165">
    <property type="entry name" value="GH94_b-supersand"/>
    <property type="match status" value="2"/>
</dbReference>
<keyword evidence="1" id="KW-0328">Glycosyltransferase</keyword>
<evidence type="ECO:0000259" key="7">
    <source>
        <dbReference type="Pfam" id="PF17167"/>
    </source>
</evidence>
<dbReference type="InterPro" id="IPR011013">
    <property type="entry name" value="Gal_mutarotase_sf_dom"/>
</dbReference>
<dbReference type="EMBL" id="CP091430">
    <property type="protein sequence ID" value="UVI32676.1"/>
    <property type="molecule type" value="Genomic_DNA"/>
</dbReference>
<dbReference type="CDD" id="cd11753">
    <property type="entry name" value="GH94N_ChvB_NdvB_2_like"/>
    <property type="match status" value="1"/>
</dbReference>
<dbReference type="InterPro" id="IPR052047">
    <property type="entry name" value="GH94_Enzymes"/>
</dbReference>
<dbReference type="RefSeq" id="WP_258388725.1">
    <property type="nucleotide sequence ID" value="NZ_CP091430.1"/>
</dbReference>
<feature type="transmembrane region" description="Helical" evidence="4">
    <location>
        <begin position="407"/>
        <end position="429"/>
    </location>
</feature>
<dbReference type="PANTHER" id="PTHR37469">
    <property type="entry name" value="CELLOBIONIC ACID PHOSPHORYLASE-RELATED"/>
    <property type="match status" value="1"/>
</dbReference>
<dbReference type="GO" id="GO:0016740">
    <property type="term" value="F:transferase activity"/>
    <property type="evidence" value="ECO:0007669"/>
    <property type="project" value="UniProtKB-KW"/>
</dbReference>
<evidence type="ECO:0000256" key="4">
    <source>
        <dbReference type="SAM" id="Phobius"/>
    </source>
</evidence>
<dbReference type="InterPro" id="IPR012341">
    <property type="entry name" value="6hp_glycosidase-like_sf"/>
</dbReference>
<protein>
    <submittedName>
        <fullName evidence="8">Glycosyl transferase family 36</fullName>
    </submittedName>
</protein>
<keyword evidence="4" id="KW-0472">Membrane</keyword>
<dbReference type="InterPro" id="IPR010383">
    <property type="entry name" value="Glyco_hydrolase_94_b-supersand"/>
</dbReference>
<dbReference type="CDD" id="cd11756">
    <property type="entry name" value="GH94N_ChvB_NdvB_1_like"/>
    <property type="match status" value="1"/>
</dbReference>
<feature type="domain" description="Glycosyl hydrolase 94 supersandwich" evidence="5">
    <location>
        <begin position="1459"/>
        <end position="1731"/>
    </location>
</feature>
<sequence>MVSYNEQLCQKAREQALEYIPAQHKKVARTLLGVFDEDMNRLQSFVRLLQESPPGCSQNAEEWLLDNAEFLEEQAYGIKDELIDLDLSRYPVLRSKNGTMLRVESVSGSYLEAADDIFNEQTFVSYMNAYQEVSVLSLAETWSLPLMLRISMIRQLAEIMAMVRERREACMEVDRLLKRLDSAAMNPDTVRGALEEAGQQAPISGPWIVHLIGHLRERAEDSSAVHEWLTCRLENGTDDLNRIITYERQLQAGYQTKAGHLITGLRLVERLDWSELLGRISLVEQTLLQDGTGIYPMLDGSSRDQIRKRVERAARRMHVPESLVAKQADKLAQDVQAMQAVQAQNKAAKVSEDVLERGAGAPEPLPREAFLAYYVSEPAGLKKLQQALHTCSSPRQLRGAAFSSQAAGTYLSLLTVLTVLAVVIFAAWIGSGMGYTLAGGLVVLVALLLPASEWAVTWLHYAIGCVTRPRPLLRYDFSAGIPSDAVTMVVIPIIWSSIEDVQETVDRLELHYLANRDAHLQFAILGDYKDAHEAVMPGDELLFEGAKKRIGALNAAYPSEGKPIFHLFMRRRQHNSSEGVYMGWERKRGKLVEFVELLKGSTATSYHYRSANDTELADIRYVITLDADTQLPIGSAQRMIGTMHLPYNRPRLNQSRTRITEGYGMLQPRIAMSYEGAMQSRLTKLWSGIPGIDPYAFAVSDPYQDALGHGIFTGKGIFDVDTFAKLLCDRIPENRVLSHDLLEGGFLRTGLLSDIELIDDHPAKFSTYQKRQHRWVRGDWQLLCWLLPKVCDRQGTPQPVDLSVVSRWQMIDNLRRSLLPVAYFVLLALGLTVLPGSPGRWLTLILLSFLLPVIRQLAEAPRGAWQTRHLTASLSHVLVSFWTLPFQSVMLADAIGRTLYRLFISKRKLLEWVSSADIERHNRRSGYPAMLGMPGGYTLIAAFALLVTLQDNAGWRLTGWALCLVWALAPLCARWLDQPIVQEERAIAPGNKEKLHRLARRIWQFYADYAGPADHYLPPDNVQLDPPNGVAHRTSPTNIGFLMTAILSARDFGFIDTPELIDRLEKTVGTIERMEKWNGNLYNWYDTVTLEPLPPRYVSTVDSGNFVASLIAVKQGLLDWMGTAFAGEAAPIRGLANAEFAVELTHGRAQAAEFPQAYLKKRADNLVARIESLIVGTDFRPLYDDKAKLFVLGYNGDSNRRDDILYDLLASEARQTSFVAIALGQISVSHWFRLGRSVIKQGTHATLLSWSGTMFEYLMPWLLMRTYKDTIWDTTYQGVVMRQIDYARERGVPYGISESGYYAFDHQMNYQYQAFGVPGLGYKRGLEEDLVVAPYAAVMSLPFAMEQGMDALKDMEDIGALGEYGFYEAIDFTPERLPEGQHFMMVRSYMAHHQGMSLLTLANLLLPEKMYDRFHSDKRVQAAELLLKERIPARHAYVKRRIPIRTMPLRTSAWQPEPVREFTGADTLTPEVGVYSNGSYMTMVTNSGGGFSLYEGLAVTRWREDPIADNWGSFLYIRDVVEDRLWSPSYQPCHVSSPEQRVQFALDKATFSRVDGVIRTKMDIGVSTESNAEIRRISLTNTGNVERLMEVTTYQEIVLTSQIADESHQAFSKLFVETDYAAEHELLLARRRPRDDGERPVWAFHKLLVGGGSVGPAEFETSRSRFIGRGNKLSRPAGIDARLIGMVGAVADPAFVMRRRVTIAPGETLQLFAVTGAGYSKEELLETARLLSQPQQAEQAFQLAWTHTQIEQRHLQITAADALAFQQLAGRALYTAPFPRERTAGILENRKGQSGLWAHGVSGERPVVMVRIDDAVGLPFVVKLFQGHEYLRRIGLSIDLVVLNESEEGYQQDLQENLRRARERISGQQDGRPGKITVVPASQLTEEERILFAAVSRVTLRADGPSLKAQLRISQPDEQPSGKVVELRSRRKAALPDEAIEMADSISAAQVTESKDAAARSEAIGHREGMDGLQFFNGWGGFTADGREYRISVKHGHYLPAPWINVMANPRFGCLVSELHTGYTWWRNSRECKLTPWSNDPALDRPGEACFLRDEQTGAYWPFATERGSEVPAYQLSHGRGYTRFYHETHGLQQEMTVYVPVDDPVKIIRLRLRNTTPSERRLSLTYYAEWVLGVRREGSAPYIVSEWDEANGIMTARNHYQETFRDATAFLAFGSPAAGECSYTGDRLEFLGRDGSMDSPAAMGRTRLSNKTGPMYDSCGAVRTELALEPDAERTVYILLGCEASQDDAVGLVSKYRQNEACEQAYDKLRQYWDGILDQIQVTTPSPEMDLLINNWLLYQTLACRMWARTAFYQAGGAFGFRDQLQDSLALLHSRPEMTRQQIILHASHQYEEGDVQHWWHEETERGIRTRFSDDLLWLPYAVSRYIEHTGDEELLDELAPYLYSGPLDVHERYEPTVLSGNEGPIYEHCIRVLERSMQFGEHGLALIGGGDWNDGMSRVGVEGRGESVWLGWFLIDVLQRFAKICEKRGDAELASRYRSVCEKLAAAQDKHGWDGQWYRRAYHDGGVWLGTAQAAECRIDAIAQSWSVLSGGAPRDKTVTAMQSFDRELVDRSYSIIALLTPPFDQSDPSPGYIQGYPPGIRENGGQYTHGVLWSIAAWCELGDGDKAFELFHMLNPITHTSTPSEVRRYAAEPYVMAADVYTSSPNKGHAGWTWYTGASGWMYQVGLEWILGIRRRDDRLMIRPSIPREWPGFTMKYRYGSAEYRISVENPNKKSSGLTRLVIDGNEADANVLAAASASQEGPFVPLLDDGRVHEIHMTL</sequence>
<evidence type="ECO:0000313" key="9">
    <source>
        <dbReference type="Proteomes" id="UP001057877"/>
    </source>
</evidence>
<keyword evidence="9" id="KW-1185">Reference proteome</keyword>
<dbReference type="InterPro" id="IPR037018">
    <property type="entry name" value="GH65_N"/>
</dbReference>
<name>A0ABY5SFC2_9BACL</name>
<feature type="domain" description="Glycoamylase-like" evidence="6">
    <location>
        <begin position="1209"/>
        <end position="1415"/>
    </location>
</feature>
<evidence type="ECO:0000259" key="5">
    <source>
        <dbReference type="Pfam" id="PF06165"/>
    </source>
</evidence>
<dbReference type="PANTHER" id="PTHR37469:SF2">
    <property type="entry name" value="CELLOBIONIC ACID PHOSPHORYLASE"/>
    <property type="match status" value="1"/>
</dbReference>
<dbReference type="InterPro" id="IPR033432">
    <property type="entry name" value="GH94_catalytic"/>
</dbReference>
<feature type="transmembrane region" description="Helical" evidence="4">
    <location>
        <begin position="927"/>
        <end position="947"/>
    </location>
</feature>
<dbReference type="Gene3D" id="2.70.98.40">
    <property type="entry name" value="Glycoside hydrolase, family 65, N-terminal domain"/>
    <property type="match status" value="2"/>
</dbReference>
<evidence type="ECO:0000313" key="8">
    <source>
        <dbReference type="EMBL" id="UVI32676.1"/>
    </source>
</evidence>
<feature type="coiled-coil region" evidence="3">
    <location>
        <begin position="1844"/>
        <end position="1871"/>
    </location>
</feature>
<evidence type="ECO:0000256" key="1">
    <source>
        <dbReference type="ARBA" id="ARBA00022676"/>
    </source>
</evidence>
<dbReference type="SUPFAM" id="SSF74650">
    <property type="entry name" value="Galactose mutarotase-like"/>
    <property type="match status" value="2"/>
</dbReference>
<keyword evidence="2 8" id="KW-0808">Transferase</keyword>
<feature type="domain" description="Glycosyl hydrolase 94 supersandwich" evidence="5">
    <location>
        <begin position="1987"/>
        <end position="2259"/>
    </location>
</feature>
<accession>A0ABY5SFC2</accession>
<dbReference type="Gene3D" id="1.50.10.10">
    <property type="match status" value="1"/>
</dbReference>
<dbReference type="Pfam" id="PF10091">
    <property type="entry name" value="Glycoamylase"/>
    <property type="match status" value="1"/>
</dbReference>
<dbReference type="InterPro" id="IPR037824">
    <property type="entry name" value="GH94N_2_NdvB"/>
</dbReference>
<feature type="transmembrane region" description="Helical" evidence="4">
    <location>
        <begin position="817"/>
        <end position="835"/>
    </location>
</feature>
<proteinExistence type="predicted"/>
<dbReference type="Proteomes" id="UP001057877">
    <property type="component" value="Chromosome"/>
</dbReference>
<dbReference type="InterPro" id="IPR008928">
    <property type="entry name" value="6-hairpin_glycosidase_sf"/>
</dbReference>
<dbReference type="SMART" id="SM01068">
    <property type="entry name" value="CBM_X"/>
    <property type="match status" value="2"/>
</dbReference>
<organism evidence="8 9">
    <name type="scientific">Paenibacillus spongiae</name>
    <dbReference type="NCBI Taxonomy" id="2909671"/>
    <lineage>
        <taxon>Bacteria</taxon>
        <taxon>Bacillati</taxon>
        <taxon>Bacillota</taxon>
        <taxon>Bacilli</taxon>
        <taxon>Bacillales</taxon>
        <taxon>Paenibacillaceae</taxon>
        <taxon>Paenibacillus</taxon>
    </lineage>
</organism>
<evidence type="ECO:0000256" key="2">
    <source>
        <dbReference type="ARBA" id="ARBA00022679"/>
    </source>
</evidence>
<keyword evidence="4" id="KW-0812">Transmembrane</keyword>
<dbReference type="InterPro" id="IPR019282">
    <property type="entry name" value="Glycoamylase-like_cons_dom"/>
</dbReference>